<dbReference type="EMBL" id="PUHQ01000001">
    <property type="protein sequence ID" value="KAG0667543.1"/>
    <property type="molecule type" value="Genomic_DNA"/>
</dbReference>
<feature type="transmembrane region" description="Helical" evidence="10">
    <location>
        <begin position="220"/>
        <end position="245"/>
    </location>
</feature>
<evidence type="ECO:0000313" key="12">
    <source>
        <dbReference type="Proteomes" id="UP000777482"/>
    </source>
</evidence>
<evidence type="ECO:0000256" key="2">
    <source>
        <dbReference type="ARBA" id="ARBA00004922"/>
    </source>
</evidence>
<comment type="caution">
    <text evidence="11">The sequence shown here is derived from an EMBL/GenBank/DDBJ whole genome shotgun (WGS) entry which is preliminary data.</text>
</comment>
<feature type="transmembrane region" description="Helical" evidence="10">
    <location>
        <begin position="326"/>
        <end position="355"/>
    </location>
</feature>
<comment type="subcellular location">
    <subcellularLocation>
        <location evidence="1 10">Endoplasmic reticulum membrane</location>
        <topology evidence="1 10">Multi-pass membrane protein</topology>
    </subcellularLocation>
</comment>
<evidence type="ECO:0000256" key="9">
    <source>
        <dbReference type="ARBA" id="ARBA00023136"/>
    </source>
</evidence>
<comment type="similarity">
    <text evidence="3 10">Belongs to the glycosyltransferase 22 family.</text>
</comment>
<dbReference type="PANTHER" id="PTHR22760">
    <property type="entry name" value="GLYCOSYLTRANSFERASE"/>
    <property type="match status" value="1"/>
</dbReference>
<dbReference type="Pfam" id="PF03901">
    <property type="entry name" value="Glyco_transf_22"/>
    <property type="match status" value="1"/>
</dbReference>
<evidence type="ECO:0000256" key="4">
    <source>
        <dbReference type="ARBA" id="ARBA00022676"/>
    </source>
</evidence>
<keyword evidence="12" id="KW-1185">Reference proteome</keyword>
<protein>
    <recommendedName>
        <fullName evidence="10">Mannosyltransferase</fullName>
        <ecNumber evidence="10">2.4.1.-</ecNumber>
    </recommendedName>
</protein>
<dbReference type="GO" id="GO:0000026">
    <property type="term" value="F:alpha-1,2-mannosyltransferase activity"/>
    <property type="evidence" value="ECO:0007669"/>
    <property type="project" value="TreeGrafter"/>
</dbReference>
<evidence type="ECO:0000313" key="11">
    <source>
        <dbReference type="EMBL" id="KAG0667543.1"/>
    </source>
</evidence>
<feature type="transmembrane region" description="Helical" evidence="10">
    <location>
        <begin position="172"/>
        <end position="200"/>
    </location>
</feature>
<evidence type="ECO:0000256" key="10">
    <source>
        <dbReference type="RuleBase" id="RU363075"/>
    </source>
</evidence>
<keyword evidence="8 10" id="KW-1133">Transmembrane helix</keyword>
<feature type="transmembrane region" description="Helical" evidence="10">
    <location>
        <begin position="273"/>
        <end position="295"/>
    </location>
</feature>
<dbReference type="AlphaFoldDB" id="A0A9P6WBC1"/>
<name>A0A9P6WBC1_RHOMI</name>
<evidence type="ECO:0000256" key="8">
    <source>
        <dbReference type="ARBA" id="ARBA00022989"/>
    </source>
</evidence>
<evidence type="ECO:0000256" key="5">
    <source>
        <dbReference type="ARBA" id="ARBA00022679"/>
    </source>
</evidence>
<evidence type="ECO:0000256" key="7">
    <source>
        <dbReference type="ARBA" id="ARBA00022824"/>
    </source>
</evidence>
<dbReference type="OrthoDB" id="497541at2759"/>
<dbReference type="GO" id="GO:0006487">
    <property type="term" value="P:protein N-linked glycosylation"/>
    <property type="evidence" value="ECO:0007669"/>
    <property type="project" value="TreeGrafter"/>
</dbReference>
<organism evidence="11 12">
    <name type="scientific">Rhodotorula mucilaginosa</name>
    <name type="common">Yeast</name>
    <name type="synonym">Rhodotorula rubra</name>
    <dbReference type="NCBI Taxonomy" id="5537"/>
    <lineage>
        <taxon>Eukaryota</taxon>
        <taxon>Fungi</taxon>
        <taxon>Dikarya</taxon>
        <taxon>Basidiomycota</taxon>
        <taxon>Pucciniomycotina</taxon>
        <taxon>Microbotryomycetes</taxon>
        <taxon>Sporidiobolales</taxon>
        <taxon>Sporidiobolaceae</taxon>
        <taxon>Rhodotorula</taxon>
    </lineage>
</organism>
<feature type="transmembrane region" description="Helical" evidence="10">
    <location>
        <begin position="68"/>
        <end position="89"/>
    </location>
</feature>
<gene>
    <name evidence="11" type="primary">ALG9</name>
    <name evidence="11" type="ORF">C6P46_000077</name>
</gene>
<dbReference type="GO" id="GO:0005789">
    <property type="term" value="C:endoplasmic reticulum membrane"/>
    <property type="evidence" value="ECO:0007669"/>
    <property type="project" value="UniProtKB-SubCell"/>
</dbReference>
<dbReference type="Proteomes" id="UP000777482">
    <property type="component" value="Unassembled WGS sequence"/>
</dbReference>
<keyword evidence="5" id="KW-0808">Transferase</keyword>
<feature type="transmembrane region" description="Helical" evidence="10">
    <location>
        <begin position="407"/>
        <end position="426"/>
    </location>
</feature>
<sequence>MASVPSSGLNVPLDQQIRFRSRKPPSASKDGTPPKLVPNPNVRALRPVETGLIKDPNMRYAFARWQPSLLVAFRFIILIRFCAAMYTAIGDCDEVYNYWEPLHYLVNGKGFQTWEYSPIYAIRSYFYLLIHTGPARVSFFATRMMLGAFSSFVEAVFYRACAVHISSHVGRYVLWLEMFSAGLYSAATAFLPSSFAMYFVMLGTAASLSPVDGGWKRISFAVFAYAVAGIVGWPFAVLLGVPLVLEQLFVRGTRQKVAEGQTARWSMLRARNFGIALALGLTVAIPVVLVDSAAYQKLAIVPLNIIKYNLFPVAGAGPELYGTEPWYFYLLNGLVNFNILLPLALLSLPAILVTLAVDPKRFGDARDVAQMQTHPAVSLAIRLVPFHLYLAVLTLQKHKEERFLYPAYAHLILCAAVSIHLARGWFEAAFLKVTSSPYRATRTGVFSHATRAVIVLSCLLSFARISALHNHYHAPFNVFHHLQVYELPRLAVTVQPELAPDVDATLPHAEFAKSLERDRALPLDGLVPLDLRLCIGKEWHRYPSSWLVPDEVEPRFIKSAFDGILPKGWEAPGKGKGLFDRATATVPSGMNMYNREEADRYVDISTCDYLVDVDFPARSNSPLEPRYVNDSEHWDRAFCHPFLDAETSPRLTRAVNLPLPGWNKRNNWGEYCLLRRKGLYKDSRAKLLL</sequence>
<feature type="transmembrane region" description="Helical" evidence="10">
    <location>
        <begin position="137"/>
        <end position="160"/>
    </location>
</feature>
<evidence type="ECO:0000256" key="1">
    <source>
        <dbReference type="ARBA" id="ARBA00004477"/>
    </source>
</evidence>
<dbReference type="InterPro" id="IPR005599">
    <property type="entry name" value="GPI_mannosylTrfase"/>
</dbReference>
<proteinExistence type="inferred from homology"/>
<dbReference type="EC" id="2.4.1.-" evidence="10"/>
<accession>A0A9P6WBC1</accession>
<evidence type="ECO:0000256" key="3">
    <source>
        <dbReference type="ARBA" id="ARBA00007063"/>
    </source>
</evidence>
<keyword evidence="9 10" id="KW-0472">Membrane</keyword>
<comment type="pathway">
    <text evidence="2">Protein modification; protein glycosylation.</text>
</comment>
<evidence type="ECO:0000256" key="6">
    <source>
        <dbReference type="ARBA" id="ARBA00022692"/>
    </source>
</evidence>
<reference evidence="11 12" key="1">
    <citation type="submission" date="2020-11" db="EMBL/GenBank/DDBJ databases">
        <title>Kefir isolates.</title>
        <authorList>
            <person name="Marcisauskas S."/>
            <person name="Kim Y."/>
            <person name="Blasche S."/>
        </authorList>
    </citation>
    <scope>NUCLEOTIDE SEQUENCE [LARGE SCALE GENOMIC DNA]</scope>
    <source>
        <strain evidence="11 12">KR</strain>
    </source>
</reference>
<keyword evidence="4 10" id="KW-0328">Glycosyltransferase</keyword>
<keyword evidence="6 10" id="KW-0812">Transmembrane</keyword>
<dbReference type="PANTHER" id="PTHR22760:SF2">
    <property type="entry name" value="ALPHA-1,2-MANNOSYLTRANSFERASE ALG9"/>
    <property type="match status" value="1"/>
</dbReference>
<keyword evidence="7 10" id="KW-0256">Endoplasmic reticulum</keyword>